<feature type="domain" description="DUF4357" evidence="1">
    <location>
        <begin position="240"/>
        <end position="296"/>
    </location>
</feature>
<dbReference type="CDD" id="cd10447">
    <property type="entry name" value="GIY-YIG_unchar_2"/>
    <property type="match status" value="1"/>
</dbReference>
<name>A0A0F5QBV6_9HYPH</name>
<evidence type="ECO:0000313" key="2">
    <source>
        <dbReference type="EMBL" id="KKC38181.1"/>
    </source>
</evidence>
<dbReference type="RefSeq" id="WP_046139063.1">
    <property type="nucleotide sequence ID" value="NZ_LANJ01000016.1"/>
</dbReference>
<gene>
    <name evidence="2" type="ORF">WH87_11335</name>
</gene>
<organism evidence="2 3">
    <name type="scientific">Devosia epidermidihirudinis</name>
    <dbReference type="NCBI Taxonomy" id="1293439"/>
    <lineage>
        <taxon>Bacteria</taxon>
        <taxon>Pseudomonadati</taxon>
        <taxon>Pseudomonadota</taxon>
        <taxon>Alphaproteobacteria</taxon>
        <taxon>Hyphomicrobiales</taxon>
        <taxon>Devosiaceae</taxon>
        <taxon>Devosia</taxon>
    </lineage>
</organism>
<sequence length="315" mass="34782">MSALGRTVRLFLVDGNAQSGLITAEIINWTGRVVVAPRERLADLVRRPEAEKTGVYILLGDAPDPSVRRTIYVGESDVVGRRIVQHSRDEQKDFFERVCLVTSSDQNLTKAHVRYLESRIAEIATASGRAHVLNANDPPTGVMPESDIADMEFFIEQLKTVLPVLGFDILRDPISIRQKPEDENVVWLADSQNRLELKLRNSNDGLLAEAVLVGDEIIVREGSLARKDPDFAMNQYSGLRDQLIADGSLQTTDDGKTLKFCRDVPFSSPSAAAAVIYGRNANGRTSWRVKATEQTLKEYQNAMLEAASADLEAAS</sequence>
<dbReference type="InterPro" id="IPR025579">
    <property type="entry name" value="DUF4357"/>
</dbReference>
<evidence type="ECO:0000313" key="3">
    <source>
        <dbReference type="Proteomes" id="UP000033411"/>
    </source>
</evidence>
<dbReference type="Proteomes" id="UP000033411">
    <property type="component" value="Unassembled WGS sequence"/>
</dbReference>
<dbReference type="PATRIC" id="fig|1293439.3.peg.1861"/>
<dbReference type="EMBL" id="LANJ01000016">
    <property type="protein sequence ID" value="KKC38181.1"/>
    <property type="molecule type" value="Genomic_DNA"/>
</dbReference>
<protein>
    <recommendedName>
        <fullName evidence="1">DUF4357 domain-containing protein</fullName>
    </recommendedName>
</protein>
<comment type="caution">
    <text evidence="2">The sequence shown here is derived from an EMBL/GenBank/DDBJ whole genome shotgun (WGS) entry which is preliminary data.</text>
</comment>
<dbReference type="Pfam" id="PF14267">
    <property type="entry name" value="DUF4357"/>
    <property type="match status" value="1"/>
</dbReference>
<dbReference type="AlphaFoldDB" id="A0A0F5QBV6"/>
<accession>A0A0F5QBV6</accession>
<evidence type="ECO:0000259" key="1">
    <source>
        <dbReference type="Pfam" id="PF14267"/>
    </source>
</evidence>
<reference evidence="2 3" key="1">
    <citation type="submission" date="2015-03" db="EMBL/GenBank/DDBJ databases">
        <authorList>
            <person name="Lepp D."/>
            <person name="Hassan Y.I."/>
            <person name="Li X.-Z."/>
            <person name="Zhou T."/>
        </authorList>
    </citation>
    <scope>NUCLEOTIDE SEQUENCE [LARGE SCALE GENOMIC DNA]</scope>
    <source>
        <strain evidence="2 3">E84</strain>
    </source>
</reference>
<proteinExistence type="predicted"/>
<dbReference type="STRING" id="1293439.WH87_11335"/>
<keyword evidence="3" id="KW-1185">Reference proteome</keyword>